<sequence length="81" mass="9317">MGKGFGELAYLRGVITYTLSPYEQKLLPNLSKSFGNVFRRISENIPVMAPPFITAYIVYDQVEKYHDQLTRKNPADFENDV</sequence>
<dbReference type="Pfam" id="PF02939">
    <property type="entry name" value="UcrQ"/>
    <property type="match status" value="1"/>
</dbReference>
<reference evidence="14 15" key="1">
    <citation type="journal article" date="2019" name="PLoS Biol.">
        <title>Sex chromosomes control vertical transmission of feminizing Wolbachia symbionts in an isopod.</title>
        <authorList>
            <person name="Becking T."/>
            <person name="Chebbi M.A."/>
            <person name="Giraud I."/>
            <person name="Moumen B."/>
            <person name="Laverre T."/>
            <person name="Caubet Y."/>
            <person name="Peccoud J."/>
            <person name="Gilbert C."/>
            <person name="Cordaux R."/>
        </authorList>
    </citation>
    <scope>NUCLEOTIDE SEQUENCE [LARGE SCALE GENOMIC DNA]</scope>
    <source>
        <strain evidence="14">ANa2</strain>
        <tissue evidence="14">Whole body excluding digestive tract and cuticle</tissue>
    </source>
</reference>
<keyword evidence="10 13" id="KW-0496">Mitochondrion</keyword>
<comment type="subunit">
    <text evidence="12 13">Component of the ubiquinol-cytochrome c oxidoreductase (cytochrome b-c1 complex, complex III, CIII), a multisubunit enzyme composed of 11 subunits. The complex is composed of 3 respiratory subunits cytochrome b, cytochrome c1 and Rieske protein UQCRFS1, 2 core protein subunits UQCRC1/QCR1 and UQCRC2/QCR2, and 6 low-molecular weight protein subunits UQCRH/QCR6, UQCRB/QCR7, UQCRQ/QCR8, UQCR10/QCR9, UQCR11/QCR10 and subunit 9, the cleavage product of Rieske protein UQCRFS1. The complex exists as an obligatory dimer and forms supercomplexes (SCs) in the inner mitochondrial membrane with NADH-ubiquinone oxidoreductase (complex I, CI) and cytochrome c oxidase (complex IV, CIV), resulting in different assemblies (supercomplex SCI(1)III(2)IV(1) and megacomplex MCI(2)III(2)IV(2)). Interacts with UQCC6.</text>
</comment>
<dbReference type="OrthoDB" id="6683853at2759"/>
<dbReference type="EMBL" id="SEYY01003427">
    <property type="protein sequence ID" value="KAB7504302.1"/>
    <property type="molecule type" value="Genomic_DNA"/>
</dbReference>
<dbReference type="PANTHER" id="PTHR12119:SF2">
    <property type="entry name" value="CYTOCHROME B-C1 COMPLEX SUBUNIT 8"/>
    <property type="match status" value="1"/>
</dbReference>
<dbReference type="GO" id="GO:0005743">
    <property type="term" value="C:mitochondrial inner membrane"/>
    <property type="evidence" value="ECO:0007669"/>
    <property type="project" value="UniProtKB-SubCell"/>
</dbReference>
<evidence type="ECO:0000256" key="7">
    <source>
        <dbReference type="ARBA" id="ARBA00022792"/>
    </source>
</evidence>
<comment type="caution">
    <text evidence="14">The sequence shown here is derived from an EMBL/GenBank/DDBJ whole genome shotgun (WGS) entry which is preliminary data.</text>
</comment>
<dbReference type="Proteomes" id="UP000326759">
    <property type="component" value="Unassembled WGS sequence"/>
</dbReference>
<accession>A0A5N5TCQ0</accession>
<evidence type="ECO:0000256" key="6">
    <source>
        <dbReference type="ARBA" id="ARBA00022692"/>
    </source>
</evidence>
<evidence type="ECO:0000313" key="15">
    <source>
        <dbReference type="Proteomes" id="UP000326759"/>
    </source>
</evidence>
<evidence type="ECO:0000256" key="1">
    <source>
        <dbReference type="ARBA" id="ARBA00004434"/>
    </source>
</evidence>
<evidence type="ECO:0000256" key="2">
    <source>
        <dbReference type="ARBA" id="ARBA00007668"/>
    </source>
</evidence>
<keyword evidence="4 13" id="KW-0813">Transport</keyword>
<evidence type="ECO:0000256" key="13">
    <source>
        <dbReference type="RuleBase" id="RU368118"/>
    </source>
</evidence>
<dbReference type="Gene3D" id="1.20.5.210">
    <property type="entry name" value="Cytochrome b-c1 complex subunit 8"/>
    <property type="match status" value="1"/>
</dbReference>
<dbReference type="GO" id="GO:0006122">
    <property type="term" value="P:mitochondrial electron transport, ubiquinol to cytochrome c"/>
    <property type="evidence" value="ECO:0007669"/>
    <property type="project" value="UniProtKB-UniRule"/>
</dbReference>
<comment type="function">
    <text evidence="13">Component of the ubiquinol-cytochrome c oxidoreductase, a multisubunit transmembrane complex that is part of the mitochondrial electron transport chain which drives oxidative phosphorylation. The complex plays an important role in the uptake of multiple carbon sources present in different host niches.</text>
</comment>
<evidence type="ECO:0000256" key="5">
    <source>
        <dbReference type="ARBA" id="ARBA00022660"/>
    </source>
</evidence>
<keyword evidence="6" id="KW-0812">Transmembrane</keyword>
<evidence type="ECO:0000256" key="9">
    <source>
        <dbReference type="ARBA" id="ARBA00022989"/>
    </source>
</evidence>
<evidence type="ECO:0000256" key="3">
    <source>
        <dbReference type="ARBA" id="ARBA00016324"/>
    </source>
</evidence>
<keyword evidence="8 13" id="KW-0249">Electron transport</keyword>
<evidence type="ECO:0000256" key="11">
    <source>
        <dbReference type="ARBA" id="ARBA00023136"/>
    </source>
</evidence>
<dbReference type="GO" id="GO:0045275">
    <property type="term" value="C:respiratory chain complex III"/>
    <property type="evidence" value="ECO:0007669"/>
    <property type="project" value="UniProtKB-UniRule"/>
</dbReference>
<proteinExistence type="inferred from homology"/>
<dbReference type="InterPro" id="IPR036642">
    <property type="entry name" value="Cyt_bc1_su8_sf"/>
</dbReference>
<name>A0A5N5TCQ0_9CRUS</name>
<keyword evidence="5 13" id="KW-0679">Respiratory chain</keyword>
<dbReference type="SUPFAM" id="SSF81508">
    <property type="entry name" value="Ubiquinone-binding protein QP-C of cytochrome bc1 complex (Ubiquinol-cytochrome c reductase)"/>
    <property type="match status" value="1"/>
</dbReference>
<gene>
    <name evidence="14" type="primary">Uqcrq</name>
    <name evidence="14" type="ORF">Anas_08938</name>
</gene>
<organism evidence="14 15">
    <name type="scientific">Armadillidium nasatum</name>
    <dbReference type="NCBI Taxonomy" id="96803"/>
    <lineage>
        <taxon>Eukaryota</taxon>
        <taxon>Metazoa</taxon>
        <taxon>Ecdysozoa</taxon>
        <taxon>Arthropoda</taxon>
        <taxon>Crustacea</taxon>
        <taxon>Multicrustacea</taxon>
        <taxon>Malacostraca</taxon>
        <taxon>Eumalacostraca</taxon>
        <taxon>Peracarida</taxon>
        <taxon>Isopoda</taxon>
        <taxon>Oniscidea</taxon>
        <taxon>Crinocheta</taxon>
        <taxon>Armadillidiidae</taxon>
        <taxon>Armadillidium</taxon>
    </lineage>
</organism>
<keyword evidence="11" id="KW-0472">Membrane</keyword>
<comment type="similarity">
    <text evidence="2 13">Belongs to the UQCRQ/QCR8 family.</text>
</comment>
<evidence type="ECO:0000256" key="12">
    <source>
        <dbReference type="ARBA" id="ARBA00047105"/>
    </source>
</evidence>
<evidence type="ECO:0000256" key="10">
    <source>
        <dbReference type="ARBA" id="ARBA00023128"/>
    </source>
</evidence>
<evidence type="ECO:0000256" key="8">
    <source>
        <dbReference type="ARBA" id="ARBA00022982"/>
    </source>
</evidence>
<comment type="subcellular location">
    <subcellularLocation>
        <location evidence="1 13">Mitochondrion inner membrane</location>
        <topology evidence="1 13">Single-pass membrane protein</topology>
    </subcellularLocation>
</comment>
<keyword evidence="7 13" id="KW-0999">Mitochondrion inner membrane</keyword>
<evidence type="ECO:0000256" key="4">
    <source>
        <dbReference type="ARBA" id="ARBA00022448"/>
    </source>
</evidence>
<evidence type="ECO:0000313" key="14">
    <source>
        <dbReference type="EMBL" id="KAB7504302.1"/>
    </source>
</evidence>
<protein>
    <recommendedName>
        <fullName evidence="3 13">Cytochrome b-c1 complex subunit 8</fullName>
    </recommendedName>
    <alternativeName>
        <fullName evidence="13">Complex III subunit 8</fullName>
    </alternativeName>
</protein>
<dbReference type="FunFam" id="1.20.5.210:FF:000001">
    <property type="entry name" value="Cytochrome b-c1 complex subunit 8"/>
    <property type="match status" value="1"/>
</dbReference>
<keyword evidence="9" id="KW-1133">Transmembrane helix</keyword>
<dbReference type="PANTHER" id="PTHR12119">
    <property type="entry name" value="UBIQUINOL-CYTOCHROME C REDUCTASE COMPLEX UBIQUINONE-BINDING PROTEIN QP-C"/>
    <property type="match status" value="1"/>
</dbReference>
<dbReference type="InterPro" id="IPR004205">
    <property type="entry name" value="Cyt_bc1_su8"/>
</dbReference>
<keyword evidence="15" id="KW-1185">Reference proteome</keyword>
<dbReference type="AlphaFoldDB" id="A0A5N5TCQ0"/>